<dbReference type="EMBL" id="DSTU01000003">
    <property type="protein sequence ID" value="HFJ53397.1"/>
    <property type="molecule type" value="Genomic_DNA"/>
</dbReference>
<reference evidence="3" key="1">
    <citation type="journal article" date="2020" name="mSystems">
        <title>Genome- and Community-Level Interaction Insights into Carbon Utilization and Element Cycling Functions of Hydrothermarchaeota in Hydrothermal Sediment.</title>
        <authorList>
            <person name="Zhou Z."/>
            <person name="Liu Y."/>
            <person name="Xu W."/>
            <person name="Pan J."/>
            <person name="Luo Z.H."/>
            <person name="Li M."/>
        </authorList>
    </citation>
    <scope>NUCLEOTIDE SEQUENCE [LARGE SCALE GENOMIC DNA]</scope>
    <source>
        <strain evidence="3">SpSt-465</strain>
    </source>
</reference>
<feature type="chain" id="PRO_5027564107" description="Peptidase S74 domain-containing protein" evidence="1">
    <location>
        <begin position="19"/>
        <end position="966"/>
    </location>
</feature>
<feature type="signal peptide" evidence="1">
    <location>
        <begin position="1"/>
        <end position="18"/>
    </location>
</feature>
<keyword evidence="1" id="KW-0732">Signal</keyword>
<dbReference type="AlphaFoldDB" id="A0A7C3IBQ1"/>
<dbReference type="InterPro" id="IPR045571">
    <property type="entry name" value="DUF5907"/>
</dbReference>
<name>A0A7C3IBQ1_UNCW3</name>
<dbReference type="InterPro" id="IPR030392">
    <property type="entry name" value="S74_ICA"/>
</dbReference>
<feature type="domain" description="Peptidase S74" evidence="2">
    <location>
        <begin position="866"/>
        <end position="966"/>
    </location>
</feature>
<gene>
    <name evidence="3" type="ORF">ENS16_01740</name>
</gene>
<dbReference type="Pfam" id="PF13884">
    <property type="entry name" value="Peptidase_S74"/>
    <property type="match status" value="1"/>
</dbReference>
<evidence type="ECO:0000313" key="3">
    <source>
        <dbReference type="EMBL" id="HFJ53397.1"/>
    </source>
</evidence>
<evidence type="ECO:0000256" key="1">
    <source>
        <dbReference type="SAM" id="SignalP"/>
    </source>
</evidence>
<evidence type="ECO:0000259" key="2">
    <source>
        <dbReference type="PROSITE" id="PS51688"/>
    </source>
</evidence>
<dbReference type="PROSITE" id="PS51688">
    <property type="entry name" value="ICA"/>
    <property type="match status" value="1"/>
</dbReference>
<protein>
    <recommendedName>
        <fullName evidence="2">Peptidase S74 domain-containing protein</fullName>
    </recommendedName>
</protein>
<accession>A0A7C3IBQ1</accession>
<dbReference type="Gene3D" id="2.150.10.10">
    <property type="entry name" value="Serralysin-like metalloprotease, C-terminal"/>
    <property type="match status" value="1"/>
</dbReference>
<dbReference type="Pfam" id="PF19264">
    <property type="entry name" value="DUF5907"/>
    <property type="match status" value="2"/>
</dbReference>
<sequence>MHKITLIALALLVGLSQAGNDAVILQSQGVTAAPVVERPVGKTDDITIPRLLSYQGKLTDTLGNPVPDGYYQLTFRLYSQETGGTPLWIEAQTVPVKNGIFSTLLGSVVPIPALPDAGTLYLSLQVGLSPELSPRLRIGSAAYAFLAERAANSDLLQGRDTSYFARATHTHAYVDSAGGAERVGGLDVSGLDERYVEAGEADAITSEMIADGTVERGDVAADFKAPYADTADYALYAPAVDSARVAANAYLLQGMEPDDFAAAEHSHPYVDSAGGAERVGGLDVSGLDERYVEAGEADAITSTMIANGAVTMAKINQAGAAVGQVLKWNGTTWAPAADSGGVPYGPAGGDLTGEYPNPEIAEGAVTTAEIADGTVERGDVAADFKAPYADTADYAANAGDADRIGGLELEDLDERYVKRGEPNSVTNEMITDGAVGTDQLAYGAVTSGKIANGAVTSSKIADGAVTMAKIDQAGATVGQVLKWNGTTWAPAADSADGVPYGPAGGDLTGEYPNPEIAEGAVTTAEIADGTVERGDVAADFKAPYADTADYAANAGDAQTLQGMEPDDFAAAEHSHPYVDSAGGAERVGGLDVSGLDERYVEAGEADAITSTMIANGAVTMAKINQAGASTGQVLKWNGSAWAPASDLNDDAWVRDSNQDSVLFTVRQLGIARGNADNVLYGAYRHTHVNFGVACTTGNSSFDVYYSTVGGGANNAASAAGATVAGGENNKATGYMAVVTGGYANRASGTYASVGGGSNNVSSGNYAVVPGGRDNVASGDYSIVAGGLADTAAANYSFAGGYNTRVRASADYTFAFGEGCSTSTPRAVVFYHSGGTTKLGVGVQNPQYPIHVQGGAYCDGTSWVDASSRLLKKDIRALTPEEVKAILEELKRIQVVRFRYKSDVSGEEHIGVIAEDAPELLATPNRDGINTGDAIGFLLAAIQAVCEQNQELRQELEALKAQLQEGR</sequence>
<comment type="caution">
    <text evidence="3">The sequence shown here is derived from an EMBL/GenBank/DDBJ whole genome shotgun (WGS) entry which is preliminary data.</text>
</comment>
<proteinExistence type="predicted"/>
<organism evidence="3">
    <name type="scientific">candidate division WOR-3 bacterium</name>
    <dbReference type="NCBI Taxonomy" id="2052148"/>
    <lineage>
        <taxon>Bacteria</taxon>
        <taxon>Bacteria division WOR-3</taxon>
    </lineage>
</organism>
<dbReference type="InterPro" id="IPR011049">
    <property type="entry name" value="Serralysin-like_metalloprot_C"/>
</dbReference>